<proteinExistence type="predicted"/>
<comment type="caution">
    <text evidence="2">The sequence shown here is derived from an EMBL/GenBank/DDBJ whole genome shotgun (WGS) entry which is preliminary data.</text>
</comment>
<organism evidence="2 3">
    <name type="scientific">Sphingomonas psychrolutea</name>
    <dbReference type="NCBI Taxonomy" id="1259676"/>
    <lineage>
        <taxon>Bacteria</taxon>
        <taxon>Pseudomonadati</taxon>
        <taxon>Pseudomonadota</taxon>
        <taxon>Alphaproteobacteria</taxon>
        <taxon>Sphingomonadales</taxon>
        <taxon>Sphingomonadaceae</taxon>
        <taxon>Sphingomonas</taxon>
    </lineage>
</organism>
<gene>
    <name evidence="2" type="ORF">GCM10011395_12280</name>
</gene>
<dbReference type="InterPro" id="IPR021607">
    <property type="entry name" value="DUF3224"/>
</dbReference>
<dbReference type="Gene3D" id="2.40.350.10">
    <property type="entry name" value="SO1590-like"/>
    <property type="match status" value="1"/>
</dbReference>
<feature type="chain" id="PRO_5047163317" description="DUF3224 domain-containing protein" evidence="1">
    <location>
        <begin position="22"/>
        <end position="163"/>
    </location>
</feature>
<name>A0ABQ1GHL3_9SPHN</name>
<accession>A0ABQ1GHL3</accession>
<keyword evidence="1" id="KW-0732">Signal</keyword>
<keyword evidence="3" id="KW-1185">Reference proteome</keyword>
<dbReference type="InterPro" id="IPR023159">
    <property type="entry name" value="SO1590-like_sf"/>
</dbReference>
<dbReference type="SUPFAM" id="SSF159238">
    <property type="entry name" value="SO1590-like"/>
    <property type="match status" value="1"/>
</dbReference>
<protein>
    <recommendedName>
        <fullName evidence="4">DUF3224 domain-containing protein</fullName>
    </recommendedName>
</protein>
<sequence length="163" mass="16633">MSRRWLLLARLALPITLIAAAQSPERTPMHHATGTFEVKMTPEAQADAPTGGLPTSRMGIAKTFNGGMNGTASGTMLAAGTPKPGQPAGYVAIDQFSGSVDGKAGGFLLLHRGTIDKAGGSDLSVIIAPDSGTGALEGITGSFAIKIEGGVHQYDLAYTLPAK</sequence>
<evidence type="ECO:0000256" key="1">
    <source>
        <dbReference type="SAM" id="SignalP"/>
    </source>
</evidence>
<evidence type="ECO:0008006" key="4">
    <source>
        <dbReference type="Google" id="ProtNLM"/>
    </source>
</evidence>
<evidence type="ECO:0000313" key="3">
    <source>
        <dbReference type="Proteomes" id="UP000618591"/>
    </source>
</evidence>
<evidence type="ECO:0000313" key="2">
    <source>
        <dbReference type="EMBL" id="GGA43629.1"/>
    </source>
</evidence>
<feature type="signal peptide" evidence="1">
    <location>
        <begin position="1"/>
        <end position="21"/>
    </location>
</feature>
<dbReference type="Pfam" id="PF11528">
    <property type="entry name" value="DUF3224"/>
    <property type="match status" value="1"/>
</dbReference>
<reference evidence="3" key="1">
    <citation type="journal article" date="2019" name="Int. J. Syst. Evol. Microbiol.">
        <title>The Global Catalogue of Microorganisms (GCM) 10K type strain sequencing project: providing services to taxonomists for standard genome sequencing and annotation.</title>
        <authorList>
            <consortium name="The Broad Institute Genomics Platform"/>
            <consortium name="The Broad Institute Genome Sequencing Center for Infectious Disease"/>
            <person name="Wu L."/>
            <person name="Ma J."/>
        </authorList>
    </citation>
    <scope>NUCLEOTIDE SEQUENCE [LARGE SCALE GENOMIC DNA]</scope>
    <source>
        <strain evidence="3">CGMCC 1.10106</strain>
    </source>
</reference>
<dbReference type="EMBL" id="BMDW01000006">
    <property type="protein sequence ID" value="GGA43629.1"/>
    <property type="molecule type" value="Genomic_DNA"/>
</dbReference>
<dbReference type="Proteomes" id="UP000618591">
    <property type="component" value="Unassembled WGS sequence"/>
</dbReference>
<dbReference type="RefSeq" id="WP_229732859.1">
    <property type="nucleotide sequence ID" value="NZ_BMDW01000006.1"/>
</dbReference>